<comment type="caution">
    <text evidence="1">The sequence shown here is derived from an EMBL/GenBank/DDBJ whole genome shotgun (WGS) entry which is preliminary data.</text>
</comment>
<keyword evidence="2" id="KW-1185">Reference proteome</keyword>
<dbReference type="EMBL" id="BBVC01000003">
    <property type="protein sequence ID" value="GAO97420.1"/>
    <property type="molecule type" value="Genomic_DNA"/>
</dbReference>
<evidence type="ECO:0000313" key="1">
    <source>
        <dbReference type="EMBL" id="GAO97420.1"/>
    </source>
</evidence>
<proteinExistence type="predicted"/>
<gene>
    <name evidence="1" type="ORF">Cva_00052</name>
</gene>
<dbReference type="Proteomes" id="UP000036771">
    <property type="component" value="Unassembled WGS sequence"/>
</dbReference>
<dbReference type="AlphaFoldDB" id="A0A0K8MAA1"/>
<organism evidence="1 2">
    <name type="scientific">Caedimonas varicaedens</name>
    <dbReference type="NCBI Taxonomy" id="1629334"/>
    <lineage>
        <taxon>Bacteria</taxon>
        <taxon>Pseudomonadati</taxon>
        <taxon>Pseudomonadota</taxon>
        <taxon>Alphaproteobacteria</taxon>
        <taxon>Holosporales</taxon>
        <taxon>Caedimonadaceae</taxon>
        <taxon>Caedimonas</taxon>
    </lineage>
</organism>
<dbReference type="STRING" id="1629334.Cva_00052"/>
<accession>A0A0K8MAA1</accession>
<sequence>MTSMQALAILMNPTPENFYDRVILTSRQNWLGGAENTTAFGFEDLTNQQAYKYISQGYKSQDFPTLSNRLISQRGATLFENVTPDYFVKQAEKTGMTPMQSLAILMNPTLENAYERVLLASRQNYLGGNHDLFVFRDIGITVGEAYDHLLTHIKNKESFSQLLDDSTNKIIKDGFTQFCLERYHTLYGSFYGEYEKVKHLQYLINTTTWEATYNYADKEGFSKENVQYVESRRKETITFDSYMKEILDSNIAKDILMSFSFPSGVLESLAETFIPGRDLSTLQTDLVHLKEHIVDSILSYGEIWREGGEDLAALLSDHPALKKVFGETGQTAGIIFGVGVVAPKGFKANPHKPRVFANKTPPVLQRQPDFKWNVKEANVADKVGRHPKFGNMYKDPTQKVGNKEIYWSKDIGGKNAHAGEHYKLFEKRGQNYEWIADVDKTGKVMLKHKSDVGKIIPDNEIIK</sequence>
<protein>
    <submittedName>
        <fullName evidence="1">Uncharacterized protein</fullName>
    </submittedName>
</protein>
<evidence type="ECO:0000313" key="2">
    <source>
        <dbReference type="Proteomes" id="UP000036771"/>
    </source>
</evidence>
<reference evidence="1 2" key="1">
    <citation type="submission" date="2015-03" db="EMBL/GenBank/DDBJ databases">
        <title>Caedibacter varicaedens, whole genome shotgun sequence.</title>
        <authorList>
            <person name="Suzuki H."/>
            <person name="Dapper A.L."/>
            <person name="Gibson A.K."/>
            <person name="Jackson C."/>
            <person name="Lee H."/>
            <person name="Pejaver V.R."/>
            <person name="Doak T."/>
            <person name="Lynch M."/>
        </authorList>
    </citation>
    <scope>NUCLEOTIDE SEQUENCE [LARGE SCALE GENOMIC DNA]</scope>
</reference>
<name>A0A0K8MAA1_9PROT</name>